<dbReference type="PRINTS" id="PR00081">
    <property type="entry name" value="GDHRDH"/>
</dbReference>
<evidence type="ECO:0000313" key="4">
    <source>
        <dbReference type="Proteomes" id="UP000075635"/>
    </source>
</evidence>
<dbReference type="Gene3D" id="3.40.50.720">
    <property type="entry name" value="NAD(P)-binding Rossmann-like Domain"/>
    <property type="match status" value="1"/>
</dbReference>
<dbReference type="CDD" id="cd05233">
    <property type="entry name" value="SDR_c"/>
    <property type="match status" value="1"/>
</dbReference>
<evidence type="ECO:0000256" key="1">
    <source>
        <dbReference type="ARBA" id="ARBA00006484"/>
    </source>
</evidence>
<dbReference type="EMBL" id="JEMB01003379">
    <property type="protein sequence ID" value="KYF73315.1"/>
    <property type="molecule type" value="Genomic_DNA"/>
</dbReference>
<dbReference type="InterPro" id="IPR020904">
    <property type="entry name" value="Sc_DH/Rdtase_CS"/>
</dbReference>
<accession>A0A150QZD9</accession>
<proteinExistence type="inferred from homology"/>
<dbReference type="AlphaFoldDB" id="A0A150QZD9"/>
<dbReference type="PRINTS" id="PR00080">
    <property type="entry name" value="SDRFAMILY"/>
</dbReference>
<dbReference type="NCBIfam" id="NF005559">
    <property type="entry name" value="PRK07231.1"/>
    <property type="match status" value="1"/>
</dbReference>
<dbReference type="Pfam" id="PF13561">
    <property type="entry name" value="adh_short_C2"/>
    <property type="match status" value="1"/>
</dbReference>
<evidence type="ECO:0000256" key="2">
    <source>
        <dbReference type="ARBA" id="ARBA00023002"/>
    </source>
</evidence>
<dbReference type="PROSITE" id="PS00061">
    <property type="entry name" value="ADH_SHORT"/>
    <property type="match status" value="1"/>
</dbReference>
<comment type="similarity">
    <text evidence="1">Belongs to the short-chain dehydrogenases/reductases (SDR) family.</text>
</comment>
<dbReference type="PANTHER" id="PTHR24321">
    <property type="entry name" value="DEHYDROGENASES, SHORT CHAIN"/>
    <property type="match status" value="1"/>
</dbReference>
<evidence type="ECO:0000313" key="3">
    <source>
        <dbReference type="EMBL" id="KYF73315.1"/>
    </source>
</evidence>
<dbReference type="FunFam" id="3.40.50.720:FF:000084">
    <property type="entry name" value="Short-chain dehydrogenase reductase"/>
    <property type="match status" value="1"/>
</dbReference>
<dbReference type="GO" id="GO:0016491">
    <property type="term" value="F:oxidoreductase activity"/>
    <property type="evidence" value="ECO:0007669"/>
    <property type="project" value="UniProtKB-KW"/>
</dbReference>
<dbReference type="InterPro" id="IPR036291">
    <property type="entry name" value="NAD(P)-bd_dom_sf"/>
</dbReference>
<dbReference type="SUPFAM" id="SSF51735">
    <property type="entry name" value="NAD(P)-binding Rossmann-fold domains"/>
    <property type="match status" value="1"/>
</dbReference>
<organism evidence="3 4">
    <name type="scientific">Sorangium cellulosum</name>
    <name type="common">Polyangium cellulosum</name>
    <dbReference type="NCBI Taxonomy" id="56"/>
    <lineage>
        <taxon>Bacteria</taxon>
        <taxon>Pseudomonadati</taxon>
        <taxon>Myxococcota</taxon>
        <taxon>Polyangia</taxon>
        <taxon>Polyangiales</taxon>
        <taxon>Polyangiaceae</taxon>
        <taxon>Sorangium</taxon>
    </lineage>
</organism>
<reference evidence="3 4" key="1">
    <citation type="submission" date="2014-02" db="EMBL/GenBank/DDBJ databases">
        <title>The small core and large imbalanced accessory genome model reveals a collaborative survival strategy of Sorangium cellulosum strains in nature.</title>
        <authorList>
            <person name="Han K."/>
            <person name="Peng R."/>
            <person name="Blom J."/>
            <person name="Li Y.-Z."/>
        </authorList>
    </citation>
    <scope>NUCLEOTIDE SEQUENCE [LARGE SCALE GENOMIC DNA]</scope>
    <source>
        <strain evidence="3 4">So0011-07</strain>
    </source>
</reference>
<dbReference type="InterPro" id="IPR002347">
    <property type="entry name" value="SDR_fam"/>
</dbReference>
<protein>
    <submittedName>
        <fullName evidence="3">Epimerase</fullName>
    </submittedName>
</protein>
<keyword evidence="2" id="KW-0560">Oxidoreductase</keyword>
<dbReference type="PANTHER" id="PTHR24321:SF11">
    <property type="entry name" value="BLR0893 PROTEIN"/>
    <property type="match status" value="1"/>
</dbReference>
<dbReference type="Proteomes" id="UP000075635">
    <property type="component" value="Unassembled WGS sequence"/>
</dbReference>
<name>A0A150QZD9_SORCE</name>
<sequence>MGILDGKVIIVTGASSGIGRAAAAALAAEGASVVASARREAQGRALVEEIKRRGGEITWVTADVRVERDVVALVDAARSTYDRLDGAFNNAGYGTMGPLAEVTNEDYDALMETNLRGAFWCMKYEIRAMLAGGGGAIVNCASAGAWRAAPGITVYGASKAGLVGLTRGAAVEYAQQGIRVNSVSPGIVTSEMATAGWRLETPEGAAFAASLHAMNRVGAPEEVAALVAFLLSDKASFITGQDIPVDGGFLAQVWPATHGGGG</sequence>
<comment type="caution">
    <text evidence="3">The sequence shown here is derived from an EMBL/GenBank/DDBJ whole genome shotgun (WGS) entry which is preliminary data.</text>
</comment>
<gene>
    <name evidence="3" type="ORF">BE17_46230</name>
</gene>